<dbReference type="Proteomes" id="UP000000376">
    <property type="component" value="Chromosome"/>
</dbReference>
<sequence>MNTPENNTNEQSTPSGLTPEELTKLKAAQKRNMIFAALFGIVLAIFGFFAGQNLAQEKSEKSFSTSVGDPAIVWEVKEHVLEAQ</sequence>
<protein>
    <submittedName>
        <fullName evidence="2">Uncharacterized protein</fullName>
    </submittedName>
</protein>
<reference evidence="2 3" key="1">
    <citation type="journal article" date="2010" name="Stand. Genomic Sci.">
        <title>Complete genome sequence of Arcanobacterium haemolyticum type strain (11018).</title>
        <authorList>
            <person name="Yasawong M."/>
            <person name="Teshima H."/>
            <person name="Lapidus A."/>
            <person name="Nolan M."/>
            <person name="Lucas S."/>
            <person name="Glavina Del Rio T."/>
            <person name="Tice H."/>
            <person name="Cheng J."/>
            <person name="Bruce D."/>
            <person name="Detter C."/>
            <person name="Tapia R."/>
            <person name="Han C."/>
            <person name="Goodwin L."/>
            <person name="Pitluck S."/>
            <person name="Liolios K."/>
            <person name="Ivanova N."/>
            <person name="Mavromatis K."/>
            <person name="Mikhailova N."/>
            <person name="Pati A."/>
            <person name="Chen A."/>
            <person name="Palaniappan K."/>
            <person name="Land M."/>
            <person name="Hauser L."/>
            <person name="Chang Y."/>
            <person name="Jeffries C."/>
            <person name="Rohde M."/>
            <person name="Sikorski J."/>
            <person name="Pukall R."/>
            <person name="Goker M."/>
            <person name="Woyke T."/>
            <person name="Bristow J."/>
            <person name="Eisen J."/>
            <person name="Markowitz V."/>
            <person name="Hugenholtz P."/>
            <person name="Kyrpides N."/>
            <person name="Klenk H."/>
        </authorList>
    </citation>
    <scope>NUCLEOTIDE SEQUENCE [LARGE SCALE GENOMIC DNA]</scope>
    <source>
        <strain evidence="3">ATCC 9345 / DSM 20595 / CCUG 17215 / LMG 16163 / NBRC 15585 / NCTC 8452 / 11018</strain>
    </source>
</reference>
<dbReference type="EMBL" id="CP002045">
    <property type="protein sequence ID" value="ADH92437.1"/>
    <property type="molecule type" value="Genomic_DNA"/>
</dbReference>
<feature type="transmembrane region" description="Helical" evidence="1">
    <location>
        <begin position="33"/>
        <end position="51"/>
    </location>
</feature>
<evidence type="ECO:0000256" key="1">
    <source>
        <dbReference type="SAM" id="Phobius"/>
    </source>
</evidence>
<dbReference type="HOGENOM" id="CLU_2520411_0_0_11"/>
<dbReference type="KEGG" id="ahe:Arch_0704"/>
<keyword evidence="3" id="KW-1185">Reference proteome</keyword>
<keyword evidence="1" id="KW-1133">Transmembrane helix</keyword>
<dbReference type="AlphaFoldDB" id="D7BND8"/>
<keyword evidence="1" id="KW-0812">Transmembrane</keyword>
<name>D7BND8_ARCHD</name>
<evidence type="ECO:0000313" key="2">
    <source>
        <dbReference type="EMBL" id="ADH92437.1"/>
    </source>
</evidence>
<accession>D7BND8</accession>
<keyword evidence="1" id="KW-0472">Membrane</keyword>
<dbReference type="STRING" id="644284.Arch_0704"/>
<gene>
    <name evidence="2" type="ordered locus">Arch_0704</name>
</gene>
<proteinExistence type="predicted"/>
<evidence type="ECO:0000313" key="3">
    <source>
        <dbReference type="Proteomes" id="UP000000376"/>
    </source>
</evidence>
<organism evidence="2 3">
    <name type="scientific">Arcanobacterium haemolyticum (strain ATCC 9345 / DSM 20595 / CCM 5947 / CCUG 17215 / LMG 16163 / NBRC 15585 / NCTC 8452 / 11018)</name>
    <dbReference type="NCBI Taxonomy" id="644284"/>
    <lineage>
        <taxon>Bacteria</taxon>
        <taxon>Bacillati</taxon>
        <taxon>Actinomycetota</taxon>
        <taxon>Actinomycetes</taxon>
        <taxon>Actinomycetales</taxon>
        <taxon>Actinomycetaceae</taxon>
        <taxon>Arcanobacterium</taxon>
    </lineage>
</organism>
<dbReference type="RefSeq" id="WP_013169935.1">
    <property type="nucleotide sequence ID" value="NC_014218.1"/>
</dbReference>